<reference evidence="1" key="2">
    <citation type="submission" date="2020-05" db="UniProtKB">
        <authorList>
            <consortium name="EnsemblMetazoa"/>
        </authorList>
    </citation>
    <scope>IDENTIFICATION</scope>
    <source>
        <strain evidence="1">IAEA</strain>
    </source>
</reference>
<dbReference type="EnsemblMetazoa" id="GPPI049637-RA">
    <property type="protein sequence ID" value="GPPI049637-PA"/>
    <property type="gene ID" value="GPPI049637"/>
</dbReference>
<proteinExistence type="predicted"/>
<dbReference type="VEuPathDB" id="VectorBase:GPPI049637"/>
<keyword evidence="2" id="KW-1185">Reference proteome</keyword>
<dbReference type="EMBL" id="JXJN01025951">
    <property type="status" value="NOT_ANNOTATED_CDS"/>
    <property type="molecule type" value="Genomic_DNA"/>
</dbReference>
<evidence type="ECO:0000313" key="1">
    <source>
        <dbReference type="EnsemblMetazoa" id="GPPI049637-PA"/>
    </source>
</evidence>
<dbReference type="EMBL" id="JXJN01025953">
    <property type="status" value="NOT_ANNOTATED_CDS"/>
    <property type="molecule type" value="Genomic_DNA"/>
</dbReference>
<protein>
    <submittedName>
        <fullName evidence="1">Uncharacterized protein</fullName>
    </submittedName>
</protein>
<name>A0A1B0C5F1_9MUSC</name>
<sequence>MPILKTKSKNVIALNGCSNANTEAFNLQNQRKKERMSYTVLEQMSSPKIDRIYLHEREMSSWSLISIYSGHTPYHEWDSKDSLNGSGTLFPGEQMLLTGLVCMLSRSFVQYQDFRNMFNQTSPQLGNDDE</sequence>
<dbReference type="EMBL" id="JXJN01025952">
    <property type="status" value="NOT_ANNOTATED_CDS"/>
    <property type="molecule type" value="Genomic_DNA"/>
</dbReference>
<evidence type="ECO:0000313" key="2">
    <source>
        <dbReference type="Proteomes" id="UP000092460"/>
    </source>
</evidence>
<dbReference type="AlphaFoldDB" id="A0A1B0C5F1"/>
<accession>A0A1B0C5F1</accession>
<organism evidence="1 2">
    <name type="scientific">Glossina palpalis gambiensis</name>
    <dbReference type="NCBI Taxonomy" id="67801"/>
    <lineage>
        <taxon>Eukaryota</taxon>
        <taxon>Metazoa</taxon>
        <taxon>Ecdysozoa</taxon>
        <taxon>Arthropoda</taxon>
        <taxon>Hexapoda</taxon>
        <taxon>Insecta</taxon>
        <taxon>Pterygota</taxon>
        <taxon>Neoptera</taxon>
        <taxon>Endopterygota</taxon>
        <taxon>Diptera</taxon>
        <taxon>Brachycera</taxon>
        <taxon>Muscomorpha</taxon>
        <taxon>Hippoboscoidea</taxon>
        <taxon>Glossinidae</taxon>
        <taxon>Glossina</taxon>
    </lineage>
</organism>
<dbReference type="Proteomes" id="UP000092460">
    <property type="component" value="Unassembled WGS sequence"/>
</dbReference>
<reference evidence="2" key="1">
    <citation type="submission" date="2015-01" db="EMBL/GenBank/DDBJ databases">
        <authorList>
            <person name="Aksoy S."/>
            <person name="Warren W."/>
            <person name="Wilson R.K."/>
        </authorList>
    </citation>
    <scope>NUCLEOTIDE SEQUENCE [LARGE SCALE GENOMIC DNA]</scope>
    <source>
        <strain evidence="2">IAEA</strain>
    </source>
</reference>